<dbReference type="Pfam" id="PF13614">
    <property type="entry name" value="AAA_31"/>
    <property type="match status" value="1"/>
</dbReference>
<gene>
    <name evidence="2" type="ORF">GCM10025778_15240</name>
</gene>
<accession>A0ABP9TKP4</accession>
<evidence type="ECO:0000313" key="3">
    <source>
        <dbReference type="Proteomes" id="UP001501257"/>
    </source>
</evidence>
<dbReference type="PANTHER" id="PTHR43384">
    <property type="entry name" value="SEPTUM SITE-DETERMINING PROTEIN MIND HOMOLOG, CHLOROPLASTIC-RELATED"/>
    <property type="match status" value="1"/>
</dbReference>
<dbReference type="SUPFAM" id="SSF52540">
    <property type="entry name" value="P-loop containing nucleoside triphosphate hydrolases"/>
    <property type="match status" value="1"/>
</dbReference>
<sequence>MRGWLSQLGINIPPSEKELAERVDIEHVSKHWAGTRTIMVANRKGGANKTPTVKNLAAIFALHGGGGVLAYDGNPEVGTLGWRTEKGNHDSTVLDVLGNSERLLCASAVSGDMAGYVHHQTEDRFDVLRSDDSLVGTHVMTGEDVDTIHAVAAKYYRLLVMDSGNVDRGSDWARMIAHTNQLVVPTTTMEDRAEAALLTLKALHERDEHAAKLAEDAVVIISQWQPGEKAIAERIAEGFRPFVREVVTVPFDPALKSGRIVHSALSSASRRAWLRATAAVAQGL</sequence>
<evidence type="ECO:0000259" key="1">
    <source>
        <dbReference type="Pfam" id="PF13614"/>
    </source>
</evidence>
<protein>
    <recommendedName>
        <fullName evidence="1">AAA domain-containing protein</fullName>
    </recommendedName>
</protein>
<dbReference type="InterPro" id="IPR025669">
    <property type="entry name" value="AAA_dom"/>
</dbReference>
<proteinExistence type="predicted"/>
<dbReference type="InterPro" id="IPR050625">
    <property type="entry name" value="ParA/MinD_ATPase"/>
</dbReference>
<dbReference type="Gene3D" id="3.40.50.300">
    <property type="entry name" value="P-loop containing nucleotide triphosphate hydrolases"/>
    <property type="match status" value="1"/>
</dbReference>
<dbReference type="EMBL" id="BAABLK010000025">
    <property type="protein sequence ID" value="GAA5226991.1"/>
    <property type="molecule type" value="Genomic_DNA"/>
</dbReference>
<organism evidence="2 3">
    <name type="scientific">Paeniglutamicibacter antarcticus</name>
    <dbReference type="NCBI Taxonomy" id="494023"/>
    <lineage>
        <taxon>Bacteria</taxon>
        <taxon>Bacillati</taxon>
        <taxon>Actinomycetota</taxon>
        <taxon>Actinomycetes</taxon>
        <taxon>Micrococcales</taxon>
        <taxon>Micrococcaceae</taxon>
        <taxon>Paeniglutamicibacter</taxon>
    </lineage>
</organism>
<name>A0ABP9TKP4_9MICC</name>
<dbReference type="Proteomes" id="UP001501257">
    <property type="component" value="Unassembled WGS sequence"/>
</dbReference>
<comment type="caution">
    <text evidence="2">The sequence shown here is derived from an EMBL/GenBank/DDBJ whole genome shotgun (WGS) entry which is preliminary data.</text>
</comment>
<keyword evidence="3" id="KW-1185">Reference proteome</keyword>
<feature type="domain" description="AAA" evidence="1">
    <location>
        <begin position="36"/>
        <end position="139"/>
    </location>
</feature>
<evidence type="ECO:0000313" key="2">
    <source>
        <dbReference type="EMBL" id="GAA5226991.1"/>
    </source>
</evidence>
<dbReference type="InterPro" id="IPR027417">
    <property type="entry name" value="P-loop_NTPase"/>
</dbReference>
<dbReference type="PANTHER" id="PTHR43384:SF14">
    <property type="entry name" value="ESX-1 SECRETION-ASSOCIATED PROTEIN ESPI"/>
    <property type="match status" value="1"/>
</dbReference>
<reference evidence="3" key="1">
    <citation type="journal article" date="2019" name="Int. J. Syst. Evol. Microbiol.">
        <title>The Global Catalogue of Microorganisms (GCM) 10K type strain sequencing project: providing services to taxonomists for standard genome sequencing and annotation.</title>
        <authorList>
            <consortium name="The Broad Institute Genomics Platform"/>
            <consortium name="The Broad Institute Genome Sequencing Center for Infectious Disease"/>
            <person name="Wu L."/>
            <person name="Ma J."/>
        </authorList>
    </citation>
    <scope>NUCLEOTIDE SEQUENCE [LARGE SCALE GENOMIC DNA]</scope>
    <source>
        <strain evidence="3">JCM 18952</strain>
    </source>
</reference>